<evidence type="ECO:0000313" key="2">
    <source>
        <dbReference type="Proteomes" id="UP000250235"/>
    </source>
</evidence>
<keyword evidence="2" id="KW-1185">Reference proteome</keyword>
<dbReference type="OrthoDB" id="1840016at2759"/>
<proteinExistence type="predicted"/>
<dbReference type="PANTHER" id="PTHR35111:SF5">
    <property type="entry name" value="F10A5.9"/>
    <property type="match status" value="1"/>
</dbReference>
<dbReference type="AlphaFoldDB" id="A0A2Z7C637"/>
<organism evidence="1 2">
    <name type="scientific">Dorcoceras hygrometricum</name>
    <dbReference type="NCBI Taxonomy" id="472368"/>
    <lineage>
        <taxon>Eukaryota</taxon>
        <taxon>Viridiplantae</taxon>
        <taxon>Streptophyta</taxon>
        <taxon>Embryophyta</taxon>
        <taxon>Tracheophyta</taxon>
        <taxon>Spermatophyta</taxon>
        <taxon>Magnoliopsida</taxon>
        <taxon>eudicotyledons</taxon>
        <taxon>Gunneridae</taxon>
        <taxon>Pentapetalae</taxon>
        <taxon>asterids</taxon>
        <taxon>lamiids</taxon>
        <taxon>Lamiales</taxon>
        <taxon>Gesneriaceae</taxon>
        <taxon>Didymocarpoideae</taxon>
        <taxon>Trichosporeae</taxon>
        <taxon>Loxocarpinae</taxon>
        <taxon>Dorcoceras</taxon>
    </lineage>
</organism>
<protein>
    <submittedName>
        <fullName evidence="1">Uncharacterized protein</fullName>
    </submittedName>
</protein>
<dbReference type="Proteomes" id="UP000250235">
    <property type="component" value="Unassembled WGS sequence"/>
</dbReference>
<evidence type="ECO:0000313" key="1">
    <source>
        <dbReference type="EMBL" id="KZV39715.1"/>
    </source>
</evidence>
<name>A0A2Z7C637_9LAMI</name>
<accession>A0A2Z7C637</accession>
<dbReference type="PANTHER" id="PTHR35111">
    <property type="entry name" value="F10A5.9-RELATED"/>
    <property type="match status" value="1"/>
</dbReference>
<reference evidence="1 2" key="1">
    <citation type="journal article" date="2015" name="Proc. Natl. Acad. Sci. U.S.A.">
        <title>The resurrection genome of Boea hygrometrica: A blueprint for survival of dehydration.</title>
        <authorList>
            <person name="Xiao L."/>
            <person name="Yang G."/>
            <person name="Zhang L."/>
            <person name="Yang X."/>
            <person name="Zhao S."/>
            <person name="Ji Z."/>
            <person name="Zhou Q."/>
            <person name="Hu M."/>
            <person name="Wang Y."/>
            <person name="Chen M."/>
            <person name="Xu Y."/>
            <person name="Jin H."/>
            <person name="Xiao X."/>
            <person name="Hu G."/>
            <person name="Bao F."/>
            <person name="Hu Y."/>
            <person name="Wan P."/>
            <person name="Li L."/>
            <person name="Deng X."/>
            <person name="Kuang T."/>
            <person name="Xiang C."/>
            <person name="Zhu J.K."/>
            <person name="Oliver M.J."/>
            <person name="He Y."/>
        </authorList>
    </citation>
    <scope>NUCLEOTIDE SEQUENCE [LARGE SCALE GENOMIC DNA]</scope>
    <source>
        <strain evidence="2">cv. XS01</strain>
    </source>
</reference>
<gene>
    <name evidence="1" type="ORF">F511_14182</name>
</gene>
<dbReference type="EMBL" id="KV000899">
    <property type="protein sequence ID" value="KZV39715.1"/>
    <property type="molecule type" value="Genomic_DNA"/>
</dbReference>
<sequence length="80" mass="8920">MKIFGRFRKIIMRFIFPVDVRSGSPAAASGVATTAAPRRSSCDSRTSCSNLYNHYSSDSHYNEAIADCIEFLNKSSYDMV</sequence>